<reference evidence="1" key="4">
    <citation type="submission" date="2019-03" db="UniProtKB">
        <authorList>
            <consortium name="EnsemblPlants"/>
        </authorList>
    </citation>
    <scope>IDENTIFICATION</scope>
</reference>
<reference evidence="2" key="1">
    <citation type="journal article" date="2014" name="Science">
        <title>Ancient hybridizations among the ancestral genomes of bread wheat.</title>
        <authorList>
            <consortium name="International Wheat Genome Sequencing Consortium,"/>
            <person name="Marcussen T."/>
            <person name="Sandve S.R."/>
            <person name="Heier L."/>
            <person name="Spannagl M."/>
            <person name="Pfeifer M."/>
            <person name="Jakobsen K.S."/>
            <person name="Wulff B.B."/>
            <person name="Steuernagel B."/>
            <person name="Mayer K.F."/>
            <person name="Olsen O.A."/>
        </authorList>
    </citation>
    <scope>NUCLEOTIDE SEQUENCE [LARGE SCALE GENOMIC DNA]</scope>
    <source>
        <strain evidence="2">cv. AL8/78</strain>
    </source>
</reference>
<dbReference type="Gramene" id="AET1Gv20914700.29">
    <property type="protein sequence ID" value="AET1Gv20914700.29"/>
    <property type="gene ID" value="AET1Gv20914700"/>
</dbReference>
<name>A0A452ZTV5_AEGTS</name>
<sequence>MFLLVARPSAALLPAGWPVFYLWMVVHVTPVPKKYGTLCPCLSLMRSLPLMDCSCSSDKVVKCSIYCLVMNR</sequence>
<evidence type="ECO:0000313" key="2">
    <source>
        <dbReference type="Proteomes" id="UP000015105"/>
    </source>
</evidence>
<dbReference type="AlphaFoldDB" id="A0A452ZTV5"/>
<reference evidence="1" key="3">
    <citation type="journal article" date="2017" name="Nature">
        <title>Genome sequence of the progenitor of the wheat D genome Aegilops tauschii.</title>
        <authorList>
            <person name="Luo M.C."/>
            <person name="Gu Y.Q."/>
            <person name="Puiu D."/>
            <person name="Wang H."/>
            <person name="Twardziok S.O."/>
            <person name="Deal K.R."/>
            <person name="Huo N."/>
            <person name="Zhu T."/>
            <person name="Wang L."/>
            <person name="Wang Y."/>
            <person name="McGuire P.E."/>
            <person name="Liu S."/>
            <person name="Long H."/>
            <person name="Ramasamy R.K."/>
            <person name="Rodriguez J.C."/>
            <person name="Van S.L."/>
            <person name="Yuan L."/>
            <person name="Wang Z."/>
            <person name="Xia Z."/>
            <person name="Xiao L."/>
            <person name="Anderson O.D."/>
            <person name="Ouyang S."/>
            <person name="Liang Y."/>
            <person name="Zimin A.V."/>
            <person name="Pertea G."/>
            <person name="Qi P."/>
            <person name="Bennetzen J.L."/>
            <person name="Dai X."/>
            <person name="Dawson M.W."/>
            <person name="Muller H.G."/>
            <person name="Kugler K."/>
            <person name="Rivarola-Duarte L."/>
            <person name="Spannagl M."/>
            <person name="Mayer K.F.X."/>
            <person name="Lu F.H."/>
            <person name="Bevan M.W."/>
            <person name="Leroy P."/>
            <person name="Li P."/>
            <person name="You F.M."/>
            <person name="Sun Q."/>
            <person name="Liu Z."/>
            <person name="Lyons E."/>
            <person name="Wicker T."/>
            <person name="Salzberg S.L."/>
            <person name="Devos K.M."/>
            <person name="Dvorak J."/>
        </authorList>
    </citation>
    <scope>NUCLEOTIDE SEQUENCE [LARGE SCALE GENOMIC DNA]</scope>
    <source>
        <strain evidence="1">cv. AL8/78</strain>
    </source>
</reference>
<protein>
    <submittedName>
        <fullName evidence="1">Uncharacterized protein</fullName>
    </submittedName>
</protein>
<keyword evidence="2" id="KW-1185">Reference proteome</keyword>
<dbReference type="Proteomes" id="UP000015105">
    <property type="component" value="Chromosome 1D"/>
</dbReference>
<dbReference type="EnsemblPlants" id="AET1Gv20914700.29">
    <property type="protein sequence ID" value="AET1Gv20914700.29"/>
    <property type="gene ID" value="AET1Gv20914700"/>
</dbReference>
<evidence type="ECO:0000313" key="1">
    <source>
        <dbReference type="EnsemblPlants" id="AET1Gv20914700.29"/>
    </source>
</evidence>
<accession>A0A452ZTV5</accession>
<organism evidence="1 2">
    <name type="scientific">Aegilops tauschii subsp. strangulata</name>
    <name type="common">Goatgrass</name>
    <dbReference type="NCBI Taxonomy" id="200361"/>
    <lineage>
        <taxon>Eukaryota</taxon>
        <taxon>Viridiplantae</taxon>
        <taxon>Streptophyta</taxon>
        <taxon>Embryophyta</taxon>
        <taxon>Tracheophyta</taxon>
        <taxon>Spermatophyta</taxon>
        <taxon>Magnoliopsida</taxon>
        <taxon>Liliopsida</taxon>
        <taxon>Poales</taxon>
        <taxon>Poaceae</taxon>
        <taxon>BOP clade</taxon>
        <taxon>Pooideae</taxon>
        <taxon>Triticodae</taxon>
        <taxon>Triticeae</taxon>
        <taxon>Triticinae</taxon>
        <taxon>Aegilops</taxon>
    </lineage>
</organism>
<proteinExistence type="predicted"/>
<reference evidence="2" key="2">
    <citation type="journal article" date="2017" name="Nat. Plants">
        <title>The Aegilops tauschii genome reveals multiple impacts of transposons.</title>
        <authorList>
            <person name="Zhao G."/>
            <person name="Zou C."/>
            <person name="Li K."/>
            <person name="Wang K."/>
            <person name="Li T."/>
            <person name="Gao L."/>
            <person name="Zhang X."/>
            <person name="Wang H."/>
            <person name="Yang Z."/>
            <person name="Liu X."/>
            <person name="Jiang W."/>
            <person name="Mao L."/>
            <person name="Kong X."/>
            <person name="Jiao Y."/>
            <person name="Jia J."/>
        </authorList>
    </citation>
    <scope>NUCLEOTIDE SEQUENCE [LARGE SCALE GENOMIC DNA]</scope>
    <source>
        <strain evidence="2">cv. AL8/78</strain>
    </source>
</reference>
<reference evidence="1" key="5">
    <citation type="journal article" date="2021" name="G3 (Bethesda)">
        <title>Aegilops tauschii genome assembly Aet v5.0 features greater sequence contiguity and improved annotation.</title>
        <authorList>
            <person name="Wang L."/>
            <person name="Zhu T."/>
            <person name="Rodriguez J.C."/>
            <person name="Deal K.R."/>
            <person name="Dubcovsky J."/>
            <person name="McGuire P.E."/>
            <person name="Lux T."/>
            <person name="Spannagl M."/>
            <person name="Mayer K.F.X."/>
            <person name="Baldrich P."/>
            <person name="Meyers B.C."/>
            <person name="Huo N."/>
            <person name="Gu Y.Q."/>
            <person name="Zhou H."/>
            <person name="Devos K.M."/>
            <person name="Bennetzen J.L."/>
            <person name="Unver T."/>
            <person name="Budak H."/>
            <person name="Gulick P.J."/>
            <person name="Galiba G."/>
            <person name="Kalapos B."/>
            <person name="Nelson D.R."/>
            <person name="Li P."/>
            <person name="You F.M."/>
            <person name="Luo M.C."/>
            <person name="Dvorak J."/>
        </authorList>
    </citation>
    <scope>NUCLEOTIDE SEQUENCE [LARGE SCALE GENOMIC DNA]</scope>
    <source>
        <strain evidence="1">cv. AL8/78</strain>
    </source>
</reference>